<dbReference type="EMBL" id="JAGINW010000001">
    <property type="protein sequence ID" value="MBP2325710.1"/>
    <property type="molecule type" value="Genomic_DNA"/>
</dbReference>
<comment type="caution">
    <text evidence="2">The sequence shown here is derived from an EMBL/GenBank/DDBJ whole genome shotgun (WGS) entry which is preliminary data.</text>
</comment>
<dbReference type="InterPro" id="IPR027417">
    <property type="entry name" value="P-loop_NTPase"/>
</dbReference>
<dbReference type="Gene3D" id="3.40.50.300">
    <property type="entry name" value="P-loop containing nucleotide triphosphate hydrolases"/>
    <property type="match status" value="1"/>
</dbReference>
<protein>
    <recommendedName>
        <fullName evidence="4">G domain-containing protein</fullName>
    </recommendedName>
</protein>
<gene>
    <name evidence="2" type="ORF">JOF56_006095</name>
</gene>
<evidence type="ECO:0000313" key="2">
    <source>
        <dbReference type="EMBL" id="MBP2325710.1"/>
    </source>
</evidence>
<dbReference type="RefSeq" id="WP_209642876.1">
    <property type="nucleotide sequence ID" value="NZ_JAGINW010000001.1"/>
</dbReference>
<keyword evidence="1" id="KW-0472">Membrane</keyword>
<keyword evidence="1" id="KW-1133">Transmembrane helix</keyword>
<reference evidence="2 3" key="1">
    <citation type="submission" date="2021-03" db="EMBL/GenBank/DDBJ databases">
        <title>Sequencing the genomes of 1000 actinobacteria strains.</title>
        <authorList>
            <person name="Klenk H.-P."/>
        </authorList>
    </citation>
    <scope>NUCLEOTIDE SEQUENCE [LARGE SCALE GENOMIC DNA]</scope>
    <source>
        <strain evidence="2 3">DSM 46670</strain>
    </source>
</reference>
<proteinExistence type="predicted"/>
<keyword evidence="1" id="KW-0812">Transmembrane</keyword>
<dbReference type="Proteomes" id="UP001519332">
    <property type="component" value="Unassembled WGS sequence"/>
</dbReference>
<sequence length="419" mass="46290">MNSSPVVALIVLGLVVTSVVLWRRRRGSSKRDKAVVATPAIPKFRVVTLGLQGSGKTLLLTSVYRRLQVPGNRGYFLRVPYVQLIELNKWYREVASTDDWPRGTTRGEMREFEFSVLTGIGGEAKPILDIGYLEYPGELLTDPDAPGSTAQQSLLTSVAQADAVVAIIDGLRVLQTYQGDRRGRSILQTTLDAMVHCLLSTRAPVVFVITKWDVLDQLHADENTRLQLVHTLLMGIDGFRDLVNVHSARRIVRLIPVTAVGHDFAELRNGMIHKRPDGHFQPANVEVALAAVVPDVLNQVELSLDYATRQAIMTEMHRQTRMSPAEAVRSLSAFLADKAARVLASSIGGGLIGEAGVALFMDARARPDTHYQRRMAALSEADRQAEEIVQARRRVVQAMQAQVTMLEAKLPASRLRSEH</sequence>
<evidence type="ECO:0000256" key="1">
    <source>
        <dbReference type="SAM" id="Phobius"/>
    </source>
</evidence>
<feature type="transmembrane region" description="Helical" evidence="1">
    <location>
        <begin position="6"/>
        <end position="23"/>
    </location>
</feature>
<name>A0ABS4TMT1_9PSEU</name>
<evidence type="ECO:0000313" key="3">
    <source>
        <dbReference type="Proteomes" id="UP001519332"/>
    </source>
</evidence>
<organism evidence="2 3">
    <name type="scientific">Kibdelosporangium banguiense</name>
    <dbReference type="NCBI Taxonomy" id="1365924"/>
    <lineage>
        <taxon>Bacteria</taxon>
        <taxon>Bacillati</taxon>
        <taxon>Actinomycetota</taxon>
        <taxon>Actinomycetes</taxon>
        <taxon>Pseudonocardiales</taxon>
        <taxon>Pseudonocardiaceae</taxon>
        <taxon>Kibdelosporangium</taxon>
    </lineage>
</organism>
<dbReference type="SUPFAM" id="SSF52540">
    <property type="entry name" value="P-loop containing nucleoside triphosphate hydrolases"/>
    <property type="match status" value="1"/>
</dbReference>
<evidence type="ECO:0008006" key="4">
    <source>
        <dbReference type="Google" id="ProtNLM"/>
    </source>
</evidence>
<accession>A0ABS4TMT1</accession>
<keyword evidence="3" id="KW-1185">Reference proteome</keyword>